<dbReference type="PROSITE" id="PS50928">
    <property type="entry name" value="ABC_TM1"/>
    <property type="match status" value="1"/>
</dbReference>
<evidence type="ECO:0000256" key="3">
    <source>
        <dbReference type="ARBA" id="ARBA00022475"/>
    </source>
</evidence>
<organism evidence="9 10">
    <name type="scientific">Diplocloster agilis</name>
    <dbReference type="NCBI Taxonomy" id="2850323"/>
    <lineage>
        <taxon>Bacteria</taxon>
        <taxon>Bacillati</taxon>
        <taxon>Bacillota</taxon>
        <taxon>Clostridia</taxon>
        <taxon>Lachnospirales</taxon>
        <taxon>Lachnospiraceae</taxon>
        <taxon>Diplocloster</taxon>
    </lineage>
</organism>
<dbReference type="Pfam" id="PF00528">
    <property type="entry name" value="BPD_transp_1"/>
    <property type="match status" value="1"/>
</dbReference>
<sequence>MSAGTAALTLPNAKRKKKVGSFAIFWRRFRRQKMAMICLVILLVILLACIMAPLIAPYGYEVMDTSAIKQGPSLKHLFGTDAMGRDIFSRCLYGGRYSIAIGLLSTAIALVAGVIIGAVAAYFGGVVDMVITRVLDLFSSLPSILLSLTISAVLGAGFTNLLIALAVSSIVIYAREIRAKMLSIREMEYVEAAKATNCSVFRIMFCHIVPNAMTPVIVAATMGIASQILNAATLAYIGLGVQPPSPEWGAMLADAKTYIRQFPYMLVGPGMLIVICVLCFNIIGDGIRDAMDPKLKN</sequence>
<evidence type="ECO:0000313" key="10">
    <source>
        <dbReference type="Proteomes" id="UP000712157"/>
    </source>
</evidence>
<feature type="transmembrane region" description="Helical" evidence="7">
    <location>
        <begin position="34"/>
        <end position="56"/>
    </location>
</feature>
<dbReference type="PANTHER" id="PTHR43386:SF1">
    <property type="entry name" value="D,D-DIPEPTIDE TRANSPORT SYSTEM PERMEASE PROTEIN DDPC-RELATED"/>
    <property type="match status" value="1"/>
</dbReference>
<dbReference type="InterPro" id="IPR025966">
    <property type="entry name" value="OppC_N"/>
</dbReference>
<evidence type="ECO:0000313" key="9">
    <source>
        <dbReference type="EMBL" id="MBU9737062.1"/>
    </source>
</evidence>
<evidence type="ECO:0000256" key="5">
    <source>
        <dbReference type="ARBA" id="ARBA00022989"/>
    </source>
</evidence>
<accession>A0A949K7K6</accession>
<keyword evidence="6 7" id="KW-0472">Membrane</keyword>
<dbReference type="Gene3D" id="1.10.3720.10">
    <property type="entry name" value="MetI-like"/>
    <property type="match status" value="1"/>
</dbReference>
<keyword evidence="5 7" id="KW-1133">Transmembrane helix</keyword>
<dbReference type="AlphaFoldDB" id="A0A949K7K6"/>
<dbReference type="Pfam" id="PF12911">
    <property type="entry name" value="OppC_N"/>
    <property type="match status" value="1"/>
</dbReference>
<evidence type="ECO:0000256" key="7">
    <source>
        <dbReference type="RuleBase" id="RU363032"/>
    </source>
</evidence>
<feature type="domain" description="ABC transmembrane type-1" evidence="8">
    <location>
        <begin position="95"/>
        <end position="284"/>
    </location>
</feature>
<gene>
    <name evidence="9" type="ORF">KTH89_10960</name>
</gene>
<evidence type="ECO:0000256" key="6">
    <source>
        <dbReference type="ARBA" id="ARBA00023136"/>
    </source>
</evidence>
<dbReference type="InterPro" id="IPR035906">
    <property type="entry name" value="MetI-like_sf"/>
</dbReference>
<feature type="transmembrane region" description="Helical" evidence="7">
    <location>
        <begin position="144"/>
        <end position="173"/>
    </location>
</feature>
<reference evidence="9" key="1">
    <citation type="submission" date="2021-06" db="EMBL/GenBank/DDBJ databases">
        <title>Description of novel taxa of the family Lachnospiraceae.</title>
        <authorList>
            <person name="Chaplin A.V."/>
            <person name="Sokolova S.R."/>
            <person name="Pikina A.P."/>
            <person name="Korzhanova M."/>
            <person name="Belova V."/>
            <person name="Korostin D."/>
            <person name="Efimov B.A."/>
        </authorList>
    </citation>
    <scope>NUCLEOTIDE SEQUENCE</scope>
    <source>
        <strain evidence="9">ASD5720</strain>
    </source>
</reference>
<keyword evidence="3" id="KW-1003">Cell membrane</keyword>
<dbReference type="CDD" id="cd06261">
    <property type="entry name" value="TM_PBP2"/>
    <property type="match status" value="1"/>
</dbReference>
<feature type="transmembrane region" description="Helical" evidence="7">
    <location>
        <begin position="99"/>
        <end position="123"/>
    </location>
</feature>
<keyword evidence="10" id="KW-1185">Reference proteome</keyword>
<comment type="subcellular location">
    <subcellularLocation>
        <location evidence="1 7">Cell membrane</location>
        <topology evidence="1 7">Multi-pass membrane protein</topology>
    </subcellularLocation>
</comment>
<dbReference type="Proteomes" id="UP000712157">
    <property type="component" value="Unassembled WGS sequence"/>
</dbReference>
<keyword evidence="4 7" id="KW-0812">Transmembrane</keyword>
<evidence type="ECO:0000259" key="8">
    <source>
        <dbReference type="PROSITE" id="PS50928"/>
    </source>
</evidence>
<dbReference type="InterPro" id="IPR000515">
    <property type="entry name" value="MetI-like"/>
</dbReference>
<dbReference type="PANTHER" id="PTHR43386">
    <property type="entry name" value="OLIGOPEPTIDE TRANSPORT SYSTEM PERMEASE PROTEIN APPC"/>
    <property type="match status" value="1"/>
</dbReference>
<evidence type="ECO:0000256" key="4">
    <source>
        <dbReference type="ARBA" id="ARBA00022692"/>
    </source>
</evidence>
<comment type="caution">
    <text evidence="9">The sequence shown here is derived from an EMBL/GenBank/DDBJ whole genome shotgun (WGS) entry which is preliminary data.</text>
</comment>
<evidence type="ECO:0000256" key="1">
    <source>
        <dbReference type="ARBA" id="ARBA00004651"/>
    </source>
</evidence>
<name>A0A949K7K6_9FIRM</name>
<dbReference type="EMBL" id="JAHQCW010000016">
    <property type="protein sequence ID" value="MBU9737062.1"/>
    <property type="molecule type" value="Genomic_DNA"/>
</dbReference>
<dbReference type="RefSeq" id="WP_238721686.1">
    <property type="nucleotide sequence ID" value="NZ_JAHQCW010000016.1"/>
</dbReference>
<evidence type="ECO:0000256" key="2">
    <source>
        <dbReference type="ARBA" id="ARBA00022448"/>
    </source>
</evidence>
<protein>
    <submittedName>
        <fullName evidence="9">ABC transporter permease</fullName>
    </submittedName>
</protein>
<dbReference type="GO" id="GO:0055085">
    <property type="term" value="P:transmembrane transport"/>
    <property type="evidence" value="ECO:0007669"/>
    <property type="project" value="InterPro"/>
</dbReference>
<feature type="transmembrane region" description="Helical" evidence="7">
    <location>
        <begin position="262"/>
        <end position="283"/>
    </location>
</feature>
<dbReference type="SUPFAM" id="SSF161098">
    <property type="entry name" value="MetI-like"/>
    <property type="match status" value="1"/>
</dbReference>
<dbReference type="InterPro" id="IPR050366">
    <property type="entry name" value="BP-dependent_transpt_permease"/>
</dbReference>
<keyword evidence="2 7" id="KW-0813">Transport</keyword>
<proteinExistence type="inferred from homology"/>
<comment type="similarity">
    <text evidence="7">Belongs to the binding-protein-dependent transport system permease family.</text>
</comment>
<dbReference type="GO" id="GO:0005886">
    <property type="term" value="C:plasma membrane"/>
    <property type="evidence" value="ECO:0007669"/>
    <property type="project" value="UniProtKB-SubCell"/>
</dbReference>